<proteinExistence type="predicted"/>
<protein>
    <submittedName>
        <fullName evidence="1">Uncharacterized protein</fullName>
    </submittedName>
</protein>
<reference evidence="1 2" key="1">
    <citation type="journal article" date="2022" name="Nat. Plants">
        <title>Genomes of leafy and leafless Platanthera orchids illuminate the evolution of mycoheterotrophy.</title>
        <authorList>
            <person name="Li M.H."/>
            <person name="Liu K.W."/>
            <person name="Li Z."/>
            <person name="Lu H.C."/>
            <person name="Ye Q.L."/>
            <person name="Zhang D."/>
            <person name="Wang J.Y."/>
            <person name="Li Y.F."/>
            <person name="Zhong Z.M."/>
            <person name="Liu X."/>
            <person name="Yu X."/>
            <person name="Liu D.K."/>
            <person name="Tu X.D."/>
            <person name="Liu B."/>
            <person name="Hao Y."/>
            <person name="Liao X.Y."/>
            <person name="Jiang Y.T."/>
            <person name="Sun W.H."/>
            <person name="Chen J."/>
            <person name="Chen Y.Q."/>
            <person name="Ai Y."/>
            <person name="Zhai J.W."/>
            <person name="Wu S.S."/>
            <person name="Zhou Z."/>
            <person name="Hsiao Y.Y."/>
            <person name="Wu W.L."/>
            <person name="Chen Y.Y."/>
            <person name="Lin Y.F."/>
            <person name="Hsu J.L."/>
            <person name="Li C.Y."/>
            <person name="Wang Z.W."/>
            <person name="Zhao X."/>
            <person name="Zhong W.Y."/>
            <person name="Ma X.K."/>
            <person name="Ma L."/>
            <person name="Huang J."/>
            <person name="Chen G.Z."/>
            <person name="Huang M.Z."/>
            <person name="Huang L."/>
            <person name="Peng D.H."/>
            <person name="Luo Y.B."/>
            <person name="Zou S.Q."/>
            <person name="Chen S.P."/>
            <person name="Lan S."/>
            <person name="Tsai W.C."/>
            <person name="Van de Peer Y."/>
            <person name="Liu Z.J."/>
        </authorList>
    </citation>
    <scope>NUCLEOTIDE SEQUENCE [LARGE SCALE GENOMIC DNA]</scope>
    <source>
        <strain evidence="1">Lor288</strain>
    </source>
</reference>
<comment type="caution">
    <text evidence="1">The sequence shown here is derived from an EMBL/GenBank/DDBJ whole genome shotgun (WGS) entry which is preliminary data.</text>
</comment>
<sequence length="69" mass="7821">MALLPQPNALLYGSYGRDNDHYSQKRCVACRRVGEDQIDALFWSRAASDARFQLGSEQVCRKAEGEEEI</sequence>
<accession>A0ABR2N2G1</accession>
<gene>
    <name evidence="1" type="ORF">KSP40_PGU013909</name>
</gene>
<dbReference type="Proteomes" id="UP001412067">
    <property type="component" value="Unassembled WGS sequence"/>
</dbReference>
<evidence type="ECO:0000313" key="2">
    <source>
        <dbReference type="Proteomes" id="UP001412067"/>
    </source>
</evidence>
<evidence type="ECO:0000313" key="1">
    <source>
        <dbReference type="EMBL" id="KAK8970705.1"/>
    </source>
</evidence>
<dbReference type="EMBL" id="JBBWWR010000001">
    <property type="protein sequence ID" value="KAK8970705.1"/>
    <property type="molecule type" value="Genomic_DNA"/>
</dbReference>
<organism evidence="1 2">
    <name type="scientific">Platanthera guangdongensis</name>
    <dbReference type="NCBI Taxonomy" id="2320717"/>
    <lineage>
        <taxon>Eukaryota</taxon>
        <taxon>Viridiplantae</taxon>
        <taxon>Streptophyta</taxon>
        <taxon>Embryophyta</taxon>
        <taxon>Tracheophyta</taxon>
        <taxon>Spermatophyta</taxon>
        <taxon>Magnoliopsida</taxon>
        <taxon>Liliopsida</taxon>
        <taxon>Asparagales</taxon>
        <taxon>Orchidaceae</taxon>
        <taxon>Orchidoideae</taxon>
        <taxon>Orchideae</taxon>
        <taxon>Orchidinae</taxon>
        <taxon>Platanthera</taxon>
    </lineage>
</organism>
<keyword evidence="2" id="KW-1185">Reference proteome</keyword>
<name>A0ABR2N2G1_9ASPA</name>